<evidence type="ECO:0000313" key="2">
    <source>
        <dbReference type="Proteomes" id="UP000625682"/>
    </source>
</evidence>
<comment type="caution">
    <text evidence="1">The sequence shown here is derived from an EMBL/GenBank/DDBJ whole genome shotgun (WGS) entry which is preliminary data.</text>
</comment>
<dbReference type="Proteomes" id="UP000625682">
    <property type="component" value="Unassembled WGS sequence"/>
</dbReference>
<name>A0A917UMK0_9ACTN</name>
<protein>
    <submittedName>
        <fullName evidence="1">Uncharacterized protein</fullName>
    </submittedName>
</protein>
<reference evidence="1" key="2">
    <citation type="submission" date="2020-09" db="EMBL/GenBank/DDBJ databases">
        <authorList>
            <person name="Sun Q."/>
            <person name="Zhou Y."/>
        </authorList>
    </citation>
    <scope>NUCLEOTIDE SEQUENCE</scope>
    <source>
        <strain evidence="1">CGMCC 4.7272</strain>
    </source>
</reference>
<accession>A0A917UMK0</accession>
<reference evidence="1" key="1">
    <citation type="journal article" date="2014" name="Int. J. Syst. Evol. Microbiol.">
        <title>Complete genome sequence of Corynebacterium casei LMG S-19264T (=DSM 44701T), isolated from a smear-ripened cheese.</title>
        <authorList>
            <consortium name="US DOE Joint Genome Institute (JGI-PGF)"/>
            <person name="Walter F."/>
            <person name="Albersmeier A."/>
            <person name="Kalinowski J."/>
            <person name="Ruckert C."/>
        </authorList>
    </citation>
    <scope>NUCLEOTIDE SEQUENCE</scope>
    <source>
        <strain evidence="1">CGMCC 4.7272</strain>
    </source>
</reference>
<proteinExistence type="predicted"/>
<keyword evidence="2" id="KW-1185">Reference proteome</keyword>
<dbReference type="EMBL" id="BMMU01000051">
    <property type="protein sequence ID" value="GGJ68890.1"/>
    <property type="molecule type" value="Genomic_DNA"/>
</dbReference>
<organism evidence="1 2">
    <name type="scientific">Streptomyces lacrimifluminis</name>
    <dbReference type="NCBI Taxonomy" id="1500077"/>
    <lineage>
        <taxon>Bacteria</taxon>
        <taxon>Bacillati</taxon>
        <taxon>Actinomycetota</taxon>
        <taxon>Actinomycetes</taxon>
        <taxon>Kitasatosporales</taxon>
        <taxon>Streptomycetaceae</taxon>
        <taxon>Streptomyces</taxon>
    </lineage>
</organism>
<sequence>MVADWAFAAGPDAAKPVPEVARPPAASPITAVVLTSALAKTFDRIRRLPLGSLGAPAPVAVQVARREWVAEGEGRHGCRTSDVLTGRFPR</sequence>
<gene>
    <name evidence="1" type="ORF">GCM10012282_77320</name>
</gene>
<evidence type="ECO:0000313" key="1">
    <source>
        <dbReference type="EMBL" id="GGJ68890.1"/>
    </source>
</evidence>
<dbReference type="AlphaFoldDB" id="A0A917UMK0"/>